<dbReference type="EMBL" id="HBGG01002394">
    <property type="protein sequence ID" value="CAD9199035.1"/>
    <property type="molecule type" value="Transcribed_RNA"/>
</dbReference>
<evidence type="ECO:0000259" key="2">
    <source>
        <dbReference type="Pfam" id="PF25372"/>
    </source>
</evidence>
<evidence type="ECO:0000313" key="3">
    <source>
        <dbReference type="EMBL" id="CAD9199035.1"/>
    </source>
</evidence>
<protein>
    <recommendedName>
        <fullName evidence="2">F-box/LRR-repeat protein 15-like leucin rich repeat domain-containing protein</fullName>
    </recommendedName>
</protein>
<dbReference type="InterPro" id="IPR006553">
    <property type="entry name" value="Leu-rich_rpt_Cys-con_subtyp"/>
</dbReference>
<dbReference type="GO" id="GO:0031146">
    <property type="term" value="P:SCF-dependent proteasomal ubiquitin-dependent protein catabolic process"/>
    <property type="evidence" value="ECO:0007669"/>
    <property type="project" value="TreeGrafter"/>
</dbReference>
<comment type="subcellular location">
    <subcellularLocation>
        <location evidence="1">Cytoplasm</location>
        <location evidence="1">Cytoskeleton</location>
        <location evidence="1">Cilium axoneme</location>
    </subcellularLocation>
</comment>
<dbReference type="Pfam" id="PF25372">
    <property type="entry name" value="DUF7885"/>
    <property type="match status" value="1"/>
</dbReference>
<dbReference type="InterPro" id="IPR001611">
    <property type="entry name" value="Leu-rich_rpt"/>
</dbReference>
<evidence type="ECO:0000256" key="1">
    <source>
        <dbReference type="ARBA" id="ARBA00004430"/>
    </source>
</evidence>
<dbReference type="SMART" id="SM00367">
    <property type="entry name" value="LRR_CC"/>
    <property type="match status" value="8"/>
</dbReference>
<dbReference type="SUPFAM" id="SSF52047">
    <property type="entry name" value="RNI-like"/>
    <property type="match status" value="2"/>
</dbReference>
<dbReference type="InterPro" id="IPR057207">
    <property type="entry name" value="FBXL15_LRR"/>
</dbReference>
<reference evidence="3" key="1">
    <citation type="submission" date="2021-01" db="EMBL/GenBank/DDBJ databases">
        <authorList>
            <person name="Corre E."/>
            <person name="Pelletier E."/>
            <person name="Niang G."/>
            <person name="Scheremetjew M."/>
            <person name="Finn R."/>
            <person name="Kale V."/>
            <person name="Holt S."/>
            <person name="Cochrane G."/>
            <person name="Meng A."/>
            <person name="Brown T."/>
            <person name="Cohen L."/>
        </authorList>
    </citation>
    <scope>NUCLEOTIDE SEQUENCE</scope>
    <source>
        <strain evidence="3">PLY429</strain>
    </source>
</reference>
<dbReference type="GO" id="GO:0019005">
    <property type="term" value="C:SCF ubiquitin ligase complex"/>
    <property type="evidence" value="ECO:0007669"/>
    <property type="project" value="TreeGrafter"/>
</dbReference>
<accession>A0A7S1WZA4</accession>
<dbReference type="Gene3D" id="3.80.10.10">
    <property type="entry name" value="Ribonuclease Inhibitor"/>
    <property type="match status" value="4"/>
</dbReference>
<name>A0A7S1WZA4_9CHLO</name>
<dbReference type="InterPro" id="IPR032675">
    <property type="entry name" value="LRR_dom_sf"/>
</dbReference>
<gene>
    <name evidence="3" type="ORF">TCHU04912_LOCUS1268</name>
</gene>
<dbReference type="Pfam" id="PF13516">
    <property type="entry name" value="LRR_6"/>
    <property type="match status" value="1"/>
</dbReference>
<feature type="domain" description="F-box/LRR-repeat protein 15-like leucin rich repeat" evidence="2">
    <location>
        <begin position="486"/>
        <end position="560"/>
    </location>
</feature>
<dbReference type="AlphaFoldDB" id="A0A7S1WZA4"/>
<dbReference type="PANTHER" id="PTHR13318">
    <property type="entry name" value="PARTNER OF PAIRED, ISOFORM B-RELATED"/>
    <property type="match status" value="1"/>
</dbReference>
<organism evidence="3">
    <name type="scientific">Tetraselmis chuii</name>
    <dbReference type="NCBI Taxonomy" id="63592"/>
    <lineage>
        <taxon>Eukaryota</taxon>
        <taxon>Viridiplantae</taxon>
        <taxon>Chlorophyta</taxon>
        <taxon>core chlorophytes</taxon>
        <taxon>Chlorodendrophyceae</taxon>
        <taxon>Chlorodendrales</taxon>
        <taxon>Chlorodendraceae</taxon>
        <taxon>Tetraselmis</taxon>
    </lineage>
</organism>
<dbReference type="PANTHER" id="PTHR13318:SF105">
    <property type="entry name" value="F-BOX_LRR-REPEAT PROTEIN 3"/>
    <property type="match status" value="1"/>
</dbReference>
<sequence>MAQKQHQQQCAQRQLSLWGELPDSILHRVLLVAAPRNHTSVNLVNKRWKAQHEVVVRNLSPPVWDAAWLGTRFPRLVSLMLDDQTTVRRPPVSQATALLPGPATPAAQHPHHYHQQQQREEEEGRVIVSDMDLIGLSTLSSLQALALKCGCTMPSLRPITRAGVSALVCGLTSLTALRLDRCRMTGGAMAALGELRTLKCLHLKDQPTPDEHMTHLGSLTSLTALYLEGCCLGDIGMQAMTSLRSLSTLCISSSRDESIGLEVQVTNTGLDALAMLPNLKALDLDCCSYVEGHALLALTGLTSLGLSRLRGLSREAAKALAAGLTSLAGFDLLDCSHLFAQQEIDLWHAPCPSLRSLRLCCMLCDEGLGDGILPVEPTFLRHCPGLTELNLGQSSFMHDRTIGTLASLYTDGQLPGLQKLWLSACDSPDDTYYGPTSSHLSDAGIAELAAIGSLRSLCLAWNSRITCRGLSYLVNPPAHMPLVRQSRLTQLEELDLTSCDNIADMGVSWLVLHMPTLQVLSLSDCNVTDLCLPHFSRLKRLRELSLKGCRDVSDAGLTSLAALTSLQELHLGLGPHEEELYEEHSGITDAGLGHLAAIKSLRVLSLEGREGVTDAGVAPLILALPNLTALDARRTQVAHGLSRRMNLPGSVLVKTEKRDTRQECLSDIFDLIARPMYKHCINPPHDWTGACHEQPCPCNAIWSKASNCHHQQGTPK</sequence>
<proteinExistence type="predicted"/>
<dbReference type="GO" id="GO:0005930">
    <property type="term" value="C:axoneme"/>
    <property type="evidence" value="ECO:0007669"/>
    <property type="project" value="UniProtKB-SubCell"/>
</dbReference>